<dbReference type="RefSeq" id="WP_146142088.1">
    <property type="nucleotide sequence ID" value="NZ_BLAU01000001.1"/>
</dbReference>
<dbReference type="PROSITE" id="PS51257">
    <property type="entry name" value="PROKAR_LIPOPROTEIN"/>
    <property type="match status" value="1"/>
</dbReference>
<dbReference type="SUPFAM" id="SSF49899">
    <property type="entry name" value="Concanavalin A-like lectins/glucanases"/>
    <property type="match status" value="1"/>
</dbReference>
<dbReference type="Proteomes" id="UP000240621">
    <property type="component" value="Unassembled WGS sequence"/>
</dbReference>
<evidence type="ECO:0000313" key="3">
    <source>
        <dbReference type="Proteomes" id="UP000240621"/>
    </source>
</evidence>
<dbReference type="AlphaFoldDB" id="A0A2P8C6A9"/>
<comment type="caution">
    <text evidence="2">The sequence shown here is derived from an EMBL/GenBank/DDBJ whole genome shotgun (WGS) entry which is preliminary data.</text>
</comment>
<evidence type="ECO:0000313" key="4">
    <source>
        <dbReference type="Proteomes" id="UP000396862"/>
    </source>
</evidence>
<reference evidence="2 3" key="1">
    <citation type="submission" date="2018-03" db="EMBL/GenBank/DDBJ databases">
        <title>Genomic Encyclopedia of Archaeal and Bacterial Type Strains, Phase II (KMG-II): from individual species to whole genera.</title>
        <authorList>
            <person name="Goeker M."/>
        </authorList>
    </citation>
    <scope>NUCLEOTIDE SEQUENCE [LARGE SCALE GENOMIC DNA]</scope>
    <source>
        <strain evidence="2 3">DSM 27267</strain>
    </source>
</reference>
<protein>
    <recommendedName>
        <fullName evidence="5">Polysaccharide lyase-like protein</fullName>
    </recommendedName>
</protein>
<organism evidence="2 3">
    <name type="scientific">Prolixibacter denitrificans</name>
    <dbReference type="NCBI Taxonomy" id="1541063"/>
    <lineage>
        <taxon>Bacteria</taxon>
        <taxon>Pseudomonadati</taxon>
        <taxon>Bacteroidota</taxon>
        <taxon>Bacteroidia</taxon>
        <taxon>Marinilabiliales</taxon>
        <taxon>Prolixibacteraceae</taxon>
        <taxon>Prolixibacter</taxon>
    </lineage>
</organism>
<evidence type="ECO:0000313" key="2">
    <source>
        <dbReference type="EMBL" id="PSK80502.1"/>
    </source>
</evidence>
<evidence type="ECO:0000313" key="1">
    <source>
        <dbReference type="EMBL" id="GET22721.1"/>
    </source>
</evidence>
<dbReference type="EMBL" id="BLAU01000001">
    <property type="protein sequence ID" value="GET22721.1"/>
    <property type="molecule type" value="Genomic_DNA"/>
</dbReference>
<name>A0A2P8C6A9_9BACT</name>
<reference evidence="1 4" key="2">
    <citation type="submission" date="2019-10" db="EMBL/GenBank/DDBJ databases">
        <title>Prolixibacter strains distinguished by the presence of nitrate reductase genes were adept at nitrate-dependent anaerobic corrosion of metallic iron and carbon steel.</title>
        <authorList>
            <person name="Iino T."/>
            <person name="Shono N."/>
            <person name="Ito K."/>
            <person name="Nakamura R."/>
            <person name="Sueoka K."/>
            <person name="Harayama S."/>
            <person name="Ohkuma M."/>
        </authorList>
    </citation>
    <scope>NUCLEOTIDE SEQUENCE [LARGE SCALE GENOMIC DNA]</scope>
    <source>
        <strain evidence="1 4">MIC1-1</strain>
    </source>
</reference>
<evidence type="ECO:0008006" key="5">
    <source>
        <dbReference type="Google" id="ProtNLM"/>
    </source>
</evidence>
<dbReference type="InterPro" id="IPR013320">
    <property type="entry name" value="ConA-like_dom_sf"/>
</dbReference>
<accession>A0A2P8C6A9</accession>
<dbReference type="Proteomes" id="UP000396862">
    <property type="component" value="Unassembled WGS sequence"/>
</dbReference>
<dbReference type="GO" id="GO:0005975">
    <property type="term" value="P:carbohydrate metabolic process"/>
    <property type="evidence" value="ECO:0007669"/>
    <property type="project" value="UniProtKB-ARBA"/>
</dbReference>
<keyword evidence="4" id="KW-1185">Reference proteome</keyword>
<dbReference type="OrthoDB" id="1025508at2"/>
<gene>
    <name evidence="2" type="ORF">CLV93_11532</name>
    <name evidence="1" type="ORF">JCM18694_29670</name>
</gene>
<dbReference type="GO" id="GO:0004553">
    <property type="term" value="F:hydrolase activity, hydrolyzing O-glycosyl compounds"/>
    <property type="evidence" value="ECO:0007669"/>
    <property type="project" value="UniProtKB-ARBA"/>
</dbReference>
<sequence>MKILLLVITIVLGMSSCSKEKTDYNALRPTPIRWDFNNLDGLAKDRPDMIDNYSLKDGILEIFTRPDTYDRIKFRSEDKAYVQGKYSWRVFVPEMGTGDMASIGCFLYSDDQHELDFEIGYGKETVRKSLNATDNELVVYMTSQGNPHHQLKTTIQRNQWYNLDIDLELKDGKYIATWYINGNSITSRELDFGPEETKFYVFVSVENLTFMGDHIPAQRNYAQFDYMEYQYN</sequence>
<dbReference type="EMBL" id="PYGC01000015">
    <property type="protein sequence ID" value="PSK80502.1"/>
    <property type="molecule type" value="Genomic_DNA"/>
</dbReference>
<proteinExistence type="predicted"/>